<protein>
    <submittedName>
        <fullName evidence="1">Uncharacterized conserved protein</fullName>
    </submittedName>
</protein>
<dbReference type="InterPro" id="IPR036902">
    <property type="entry name" value="Ta1353-like_sf"/>
</dbReference>
<dbReference type="PANTHER" id="PTHR36155:SF1">
    <property type="entry name" value="BLL5354 PROTEIN"/>
    <property type="match status" value="1"/>
</dbReference>
<reference evidence="2" key="1">
    <citation type="journal article" date="2015" name="Genome Announc.">
        <title>Draft Genome Sequence of an Anaerobic Ammonium-Oxidizing Bacterium, "Candidatus Brocadia sinica".</title>
        <authorList>
            <person name="Oshiki M."/>
            <person name="Shinyako-Hata K."/>
            <person name="Satoh H."/>
            <person name="Okabe S."/>
        </authorList>
    </citation>
    <scope>NUCLEOTIDE SEQUENCE [LARGE SCALE GENOMIC DNA]</scope>
    <source>
        <strain evidence="2">JPN1</strain>
    </source>
</reference>
<dbReference type="Gene3D" id="3.40.1520.10">
    <property type="entry name" value="Ta1353-like"/>
    <property type="match status" value="1"/>
</dbReference>
<sequence>MIEIKTVIMKIPEGSNVIIGHTHFIKTAEDLYEVMVNSVPGIKFGVAFCEASGPCLIRAEGNDNALKEIAIQNARNIAAGHTFVILIKEAFPVNVLNAIKACPEVCSIFCATANPVQVIVAETELGRGILGVIDGYSPKAVEGEKDIQNRKQFLRKIGYKL</sequence>
<comment type="caution">
    <text evidence="1">The sequence shown here is derived from an EMBL/GenBank/DDBJ whole genome shotgun (WGS) entry which is preliminary data.</text>
</comment>
<dbReference type="InterPro" id="IPR007153">
    <property type="entry name" value="Adenosine_kinase"/>
</dbReference>
<dbReference type="PANTHER" id="PTHR36155">
    <property type="entry name" value="BLL5354 PROTEIN"/>
    <property type="match status" value="1"/>
</dbReference>
<name>A0ABQ0JSZ8_9BACT</name>
<accession>A0ABQ0JSZ8</accession>
<dbReference type="Proteomes" id="UP000032309">
    <property type="component" value="Unassembled WGS sequence"/>
</dbReference>
<dbReference type="EMBL" id="BAFN01000001">
    <property type="protein sequence ID" value="GAN31862.1"/>
    <property type="molecule type" value="Genomic_DNA"/>
</dbReference>
<proteinExistence type="predicted"/>
<dbReference type="SUPFAM" id="SSF103165">
    <property type="entry name" value="Ta1353-like"/>
    <property type="match status" value="1"/>
</dbReference>
<organism evidence="1 2">
    <name type="scientific">Candidatus Brocadia sinica JPN1</name>
    <dbReference type="NCBI Taxonomy" id="1197129"/>
    <lineage>
        <taxon>Bacteria</taxon>
        <taxon>Pseudomonadati</taxon>
        <taxon>Planctomycetota</taxon>
        <taxon>Candidatus Brocadiia</taxon>
        <taxon>Candidatus Brocadiales</taxon>
        <taxon>Candidatus Brocadiaceae</taxon>
        <taxon>Candidatus Brocadia</taxon>
    </lineage>
</organism>
<evidence type="ECO:0000313" key="1">
    <source>
        <dbReference type="EMBL" id="GAN31862.1"/>
    </source>
</evidence>
<dbReference type="Pfam" id="PF04008">
    <property type="entry name" value="Adenosine_kin"/>
    <property type="match status" value="1"/>
</dbReference>
<evidence type="ECO:0000313" key="2">
    <source>
        <dbReference type="Proteomes" id="UP000032309"/>
    </source>
</evidence>
<keyword evidence="2" id="KW-1185">Reference proteome</keyword>
<gene>
    <name evidence="1" type="ORF">BROSI_A0366</name>
</gene>